<gene>
    <name evidence="3" type="ORF">ACFPC0_31995</name>
</gene>
<dbReference type="Proteomes" id="UP001595824">
    <property type="component" value="Unassembled WGS sequence"/>
</dbReference>
<keyword evidence="4" id="KW-1185">Reference proteome</keyword>
<evidence type="ECO:0000313" key="4">
    <source>
        <dbReference type="Proteomes" id="UP001595824"/>
    </source>
</evidence>
<comment type="caution">
    <text evidence="3">The sequence shown here is derived from an EMBL/GenBank/DDBJ whole genome shotgun (WGS) entry which is preliminary data.</text>
</comment>
<dbReference type="InterPro" id="IPR025238">
    <property type="entry name" value="DUF4184"/>
</dbReference>
<organism evidence="3 4">
    <name type="scientific">Streptomyces andamanensis</name>
    <dbReference type="NCBI Taxonomy" id="1565035"/>
    <lineage>
        <taxon>Bacteria</taxon>
        <taxon>Bacillati</taxon>
        <taxon>Actinomycetota</taxon>
        <taxon>Actinomycetes</taxon>
        <taxon>Kitasatosporales</taxon>
        <taxon>Streptomycetaceae</taxon>
        <taxon>Streptomyces</taxon>
    </lineage>
</organism>
<dbReference type="Pfam" id="PF13803">
    <property type="entry name" value="DUF4184"/>
    <property type="match status" value="1"/>
</dbReference>
<proteinExistence type="predicted"/>
<feature type="region of interest" description="Disordered" evidence="1">
    <location>
        <begin position="271"/>
        <end position="309"/>
    </location>
</feature>
<accession>A0ABV8TNS1</accession>
<sequence>MPFTPSHAAAVLPAVRGDGTGRWRLVPVVLVAGSSAPDATYYAANALPSAMGFGAFTHSLPGVVTVDVATAWLLAGLWLLAREPLVALLPRSVQGRPAALLRCGAPRARVEPSSVARWYLSAAVGALTHVVWDAFTHHDRWGVRVFPVLDHRVWGAPGYRYLQYGGSAVAAVAITGFVVHALRRSVAVDPAGAGVPVLPVRDRWWGPALIVGCAAAGTVQRVARSWAGDGRGGGLFDLIPTVCFGAGAGLVAGVTAYAVVVRVRHRHRVADGGGGSGVGSDGGGEGVGRPEPGAGDDGGRRQDGGLRVR</sequence>
<protein>
    <submittedName>
        <fullName evidence="3">DUF4184 family protein</fullName>
    </submittedName>
</protein>
<feature type="transmembrane region" description="Helical" evidence="2">
    <location>
        <begin position="161"/>
        <end position="182"/>
    </location>
</feature>
<feature type="compositionally biased region" description="Gly residues" evidence="1">
    <location>
        <begin position="271"/>
        <end position="287"/>
    </location>
</feature>
<dbReference type="RefSeq" id="WP_381743806.1">
    <property type="nucleotide sequence ID" value="NZ_JBHSDP010000027.1"/>
</dbReference>
<evidence type="ECO:0000256" key="1">
    <source>
        <dbReference type="SAM" id="MobiDB-lite"/>
    </source>
</evidence>
<feature type="transmembrane region" description="Helical" evidence="2">
    <location>
        <begin position="238"/>
        <end position="260"/>
    </location>
</feature>
<feature type="transmembrane region" description="Helical" evidence="2">
    <location>
        <begin position="60"/>
        <end position="81"/>
    </location>
</feature>
<evidence type="ECO:0000313" key="3">
    <source>
        <dbReference type="EMBL" id="MFC4332311.1"/>
    </source>
</evidence>
<name>A0ABV8TNS1_9ACTN</name>
<keyword evidence="2" id="KW-0812">Transmembrane</keyword>
<keyword evidence="2" id="KW-1133">Transmembrane helix</keyword>
<dbReference type="EMBL" id="JBHSDP010000027">
    <property type="protein sequence ID" value="MFC4332311.1"/>
    <property type="molecule type" value="Genomic_DNA"/>
</dbReference>
<feature type="compositionally biased region" description="Basic and acidic residues" evidence="1">
    <location>
        <begin position="297"/>
        <end position="309"/>
    </location>
</feature>
<keyword evidence="2" id="KW-0472">Membrane</keyword>
<reference evidence="4" key="1">
    <citation type="journal article" date="2019" name="Int. J. Syst. Evol. Microbiol.">
        <title>The Global Catalogue of Microorganisms (GCM) 10K type strain sequencing project: providing services to taxonomists for standard genome sequencing and annotation.</title>
        <authorList>
            <consortium name="The Broad Institute Genomics Platform"/>
            <consortium name="The Broad Institute Genome Sequencing Center for Infectious Disease"/>
            <person name="Wu L."/>
            <person name="Ma J."/>
        </authorList>
    </citation>
    <scope>NUCLEOTIDE SEQUENCE [LARGE SCALE GENOMIC DNA]</scope>
    <source>
        <strain evidence="4">PCU 347</strain>
    </source>
</reference>
<evidence type="ECO:0000256" key="2">
    <source>
        <dbReference type="SAM" id="Phobius"/>
    </source>
</evidence>